<keyword evidence="7" id="KW-1185">Reference proteome</keyword>
<keyword evidence="4" id="KW-0418">Kinase</keyword>
<comment type="caution">
    <text evidence="6">The sequence shown here is derived from an EMBL/GenBank/DDBJ whole genome shotgun (WGS) entry which is preliminary data.</text>
</comment>
<keyword evidence="5" id="KW-0067">ATP-binding</keyword>
<evidence type="ECO:0000256" key="5">
    <source>
        <dbReference type="ARBA" id="ARBA00022840"/>
    </source>
</evidence>
<dbReference type="GO" id="GO:0005777">
    <property type="term" value="C:peroxisome"/>
    <property type="evidence" value="ECO:0007669"/>
    <property type="project" value="TreeGrafter"/>
</dbReference>
<organism evidence="6 7">
    <name type="scientific">Heracleum sosnowskyi</name>
    <dbReference type="NCBI Taxonomy" id="360622"/>
    <lineage>
        <taxon>Eukaryota</taxon>
        <taxon>Viridiplantae</taxon>
        <taxon>Streptophyta</taxon>
        <taxon>Embryophyta</taxon>
        <taxon>Tracheophyta</taxon>
        <taxon>Spermatophyta</taxon>
        <taxon>Magnoliopsida</taxon>
        <taxon>eudicotyledons</taxon>
        <taxon>Gunneridae</taxon>
        <taxon>Pentapetalae</taxon>
        <taxon>asterids</taxon>
        <taxon>campanulids</taxon>
        <taxon>Apiales</taxon>
        <taxon>Apiaceae</taxon>
        <taxon>Apioideae</taxon>
        <taxon>apioid superclade</taxon>
        <taxon>Tordylieae</taxon>
        <taxon>Tordyliinae</taxon>
        <taxon>Heracleum</taxon>
    </lineage>
</organism>
<reference evidence="6" key="1">
    <citation type="submission" date="2023-02" db="EMBL/GenBank/DDBJ databases">
        <title>Genome of toxic invasive species Heracleum sosnowskyi carries increased number of genes despite the absence of recent whole-genome duplications.</title>
        <authorList>
            <person name="Schelkunov M."/>
            <person name="Shtratnikova V."/>
            <person name="Makarenko M."/>
            <person name="Klepikova A."/>
            <person name="Omelchenko D."/>
            <person name="Novikova G."/>
            <person name="Obukhova E."/>
            <person name="Bogdanov V."/>
            <person name="Penin A."/>
            <person name="Logacheva M."/>
        </authorList>
    </citation>
    <scope>NUCLEOTIDE SEQUENCE</scope>
    <source>
        <strain evidence="6">Hsosn_3</strain>
        <tissue evidence="6">Leaf</tissue>
    </source>
</reference>
<evidence type="ECO:0000256" key="3">
    <source>
        <dbReference type="ARBA" id="ARBA00022741"/>
    </source>
</evidence>
<dbReference type="GO" id="GO:0004631">
    <property type="term" value="F:phosphomevalonate kinase activity"/>
    <property type="evidence" value="ECO:0007669"/>
    <property type="project" value="TreeGrafter"/>
</dbReference>
<keyword evidence="2" id="KW-0808">Transferase</keyword>
<dbReference type="InterPro" id="IPR008584">
    <property type="entry name" value="CXXC_Zn-binding_euk"/>
</dbReference>
<comment type="pathway">
    <text evidence="1">Isoprenoid biosynthesis; isopentenyl diphosphate biosynthesis via mevalonate pathway.</text>
</comment>
<reference evidence="6" key="2">
    <citation type="submission" date="2023-05" db="EMBL/GenBank/DDBJ databases">
        <authorList>
            <person name="Schelkunov M.I."/>
        </authorList>
    </citation>
    <scope>NUCLEOTIDE SEQUENCE</scope>
    <source>
        <strain evidence="6">Hsosn_3</strain>
        <tissue evidence="6">Leaf</tissue>
    </source>
</reference>
<dbReference type="InterPro" id="IPR035102">
    <property type="entry name" value="Phosphomevalonate_kinase"/>
</dbReference>
<dbReference type="Proteomes" id="UP001237642">
    <property type="component" value="Unassembled WGS sequence"/>
</dbReference>
<dbReference type="PANTHER" id="PTHR31814">
    <property type="match status" value="1"/>
</dbReference>
<evidence type="ECO:0000313" key="6">
    <source>
        <dbReference type="EMBL" id="KAK1367582.1"/>
    </source>
</evidence>
<proteinExistence type="predicted"/>
<dbReference type="PANTHER" id="PTHR31814:SF2">
    <property type="entry name" value="PHOSPHOMEVALONATE KINASE"/>
    <property type="match status" value="1"/>
</dbReference>
<accession>A0AAD8HHU0</accession>
<protein>
    <submittedName>
        <fullName evidence="6">Uncharacterized protein</fullName>
    </submittedName>
</protein>
<dbReference type="GO" id="GO:0019287">
    <property type="term" value="P:isopentenyl diphosphate biosynthetic process, mevalonate pathway"/>
    <property type="evidence" value="ECO:0007669"/>
    <property type="project" value="TreeGrafter"/>
</dbReference>
<dbReference type="AlphaFoldDB" id="A0AAD8HHU0"/>
<dbReference type="Pfam" id="PF05907">
    <property type="entry name" value="CXXC_Zn-b_euk"/>
    <property type="match status" value="1"/>
</dbReference>
<dbReference type="SUPFAM" id="SSF141678">
    <property type="entry name" value="MAL13P1.257-like"/>
    <property type="match status" value="1"/>
</dbReference>
<sequence length="195" mass="21880">MYYVRGILNFKKLMFMDVFLCKLCGSASYVEIVAYAPGKVLMTGGYLILERPNVGLVLSTNARFYAIVKPFYDQFKPDSWAWSITAVDQCEWSDIHTPPSAVDQCEWSDIHTPPSNTLKSLSDKGETALLFQLDSHWFSPSVCEFGKGWSALSVAETKYDNIDLSSEFHDYDPADSCAVSVMQPTYSFQEVEGSS</sequence>
<gene>
    <name evidence="6" type="ORF">POM88_033674</name>
</gene>
<evidence type="ECO:0000256" key="4">
    <source>
        <dbReference type="ARBA" id="ARBA00022777"/>
    </source>
</evidence>
<keyword evidence="3" id="KW-0547">Nucleotide-binding</keyword>
<name>A0AAD8HHU0_9APIA</name>
<evidence type="ECO:0000313" key="7">
    <source>
        <dbReference type="Proteomes" id="UP001237642"/>
    </source>
</evidence>
<dbReference type="InterPro" id="IPR014721">
    <property type="entry name" value="Ribsml_uS5_D2-typ_fold_subgr"/>
</dbReference>
<evidence type="ECO:0000256" key="2">
    <source>
        <dbReference type="ARBA" id="ARBA00022679"/>
    </source>
</evidence>
<dbReference type="EMBL" id="JAUIZM010000008">
    <property type="protein sequence ID" value="KAK1367582.1"/>
    <property type="molecule type" value="Genomic_DNA"/>
</dbReference>
<dbReference type="GO" id="GO:0010142">
    <property type="term" value="P:farnesyl diphosphate biosynthetic process, mevalonate pathway"/>
    <property type="evidence" value="ECO:0007669"/>
    <property type="project" value="TreeGrafter"/>
</dbReference>
<dbReference type="Gene3D" id="3.30.230.10">
    <property type="match status" value="1"/>
</dbReference>
<evidence type="ECO:0000256" key="1">
    <source>
        <dbReference type="ARBA" id="ARBA00005092"/>
    </source>
</evidence>
<dbReference type="GO" id="GO:0005524">
    <property type="term" value="F:ATP binding"/>
    <property type="evidence" value="ECO:0007669"/>
    <property type="project" value="UniProtKB-KW"/>
</dbReference>